<keyword evidence="3" id="KW-1185">Reference proteome</keyword>
<dbReference type="GO" id="GO:0003677">
    <property type="term" value="F:DNA binding"/>
    <property type="evidence" value="ECO:0007669"/>
    <property type="project" value="InterPro"/>
</dbReference>
<protein>
    <submittedName>
        <fullName evidence="2">Helix-turn-helix protein</fullName>
    </submittedName>
</protein>
<reference evidence="2 3" key="1">
    <citation type="submission" date="2019-03" db="EMBL/GenBank/DDBJ databases">
        <title>Genomic Encyclopedia of Type Strains, Phase IV (KMG-IV): sequencing the most valuable type-strain genomes for metagenomic binning, comparative biology and taxonomic classification.</title>
        <authorList>
            <person name="Goeker M."/>
        </authorList>
    </citation>
    <scope>NUCLEOTIDE SEQUENCE [LARGE SCALE GENOMIC DNA]</scope>
    <source>
        <strain evidence="2 3">DSM 45361</strain>
    </source>
</reference>
<dbReference type="InterPro" id="IPR001387">
    <property type="entry name" value="Cro/C1-type_HTH"/>
</dbReference>
<gene>
    <name evidence="2" type="ORF">EV186_102498</name>
</gene>
<evidence type="ECO:0000313" key="3">
    <source>
        <dbReference type="Proteomes" id="UP000295444"/>
    </source>
</evidence>
<comment type="caution">
    <text evidence="2">The sequence shown here is derived from an EMBL/GenBank/DDBJ whole genome shotgun (WGS) entry which is preliminary data.</text>
</comment>
<accession>A0A4R6SGG7</accession>
<evidence type="ECO:0000259" key="1">
    <source>
        <dbReference type="PROSITE" id="PS50943"/>
    </source>
</evidence>
<feature type="domain" description="HTH cro/C1-type" evidence="1">
    <location>
        <begin position="19"/>
        <end position="73"/>
    </location>
</feature>
<dbReference type="AlphaFoldDB" id="A0A4R6SGG7"/>
<dbReference type="PROSITE" id="PS50943">
    <property type="entry name" value="HTH_CROC1"/>
    <property type="match status" value="1"/>
</dbReference>
<dbReference type="InterPro" id="IPR043917">
    <property type="entry name" value="DUF5753"/>
</dbReference>
<dbReference type="CDD" id="cd00093">
    <property type="entry name" value="HTH_XRE"/>
    <property type="match status" value="1"/>
</dbReference>
<dbReference type="InterPro" id="IPR010982">
    <property type="entry name" value="Lambda_DNA-bd_dom_sf"/>
</dbReference>
<dbReference type="RefSeq" id="WP_166659142.1">
    <property type="nucleotide sequence ID" value="NZ_SNXZ01000002.1"/>
</dbReference>
<dbReference type="Gene3D" id="1.10.260.40">
    <property type="entry name" value="lambda repressor-like DNA-binding domains"/>
    <property type="match status" value="1"/>
</dbReference>
<dbReference type="SMART" id="SM00530">
    <property type="entry name" value="HTH_XRE"/>
    <property type="match status" value="1"/>
</dbReference>
<sequence length="291" mass="32751">MPPSQQPPNVRQRRVARALRRWRNNAGQKLDETGKQLGWSDSKLSRLETAAVHAGPAEIIALATVLGVDEAERDRTVRLAVSATQSRDEWGTYGPGSLRGDLKDFIEDESEAVEVRTVEMVLVTGLLQTDRYSEELLRAWEPDLDQKVLDERRRLRRQRRARLDDQADPLRLHAIMLETALTLPIGGPLIMADQLDHLATCSEKANITIQVLPANLGAFPGFGTAYHLVYVEQDVAMAAYVDGLTDGAYIEEEDQVAAYTLNFERLRERALSPDESARRIAEIKRAWKLKE</sequence>
<evidence type="ECO:0000313" key="2">
    <source>
        <dbReference type="EMBL" id="TDQ00637.1"/>
    </source>
</evidence>
<organism evidence="2 3">
    <name type="scientific">Labedaea rhizosphaerae</name>
    <dbReference type="NCBI Taxonomy" id="598644"/>
    <lineage>
        <taxon>Bacteria</taxon>
        <taxon>Bacillati</taxon>
        <taxon>Actinomycetota</taxon>
        <taxon>Actinomycetes</taxon>
        <taxon>Pseudonocardiales</taxon>
        <taxon>Pseudonocardiaceae</taxon>
        <taxon>Labedaea</taxon>
    </lineage>
</organism>
<dbReference type="EMBL" id="SNXZ01000002">
    <property type="protein sequence ID" value="TDQ00637.1"/>
    <property type="molecule type" value="Genomic_DNA"/>
</dbReference>
<dbReference type="SUPFAM" id="SSF47413">
    <property type="entry name" value="lambda repressor-like DNA-binding domains"/>
    <property type="match status" value="1"/>
</dbReference>
<dbReference type="Pfam" id="PF19054">
    <property type="entry name" value="DUF5753"/>
    <property type="match status" value="1"/>
</dbReference>
<name>A0A4R6SGG7_LABRH</name>
<proteinExistence type="predicted"/>
<dbReference type="Pfam" id="PF13560">
    <property type="entry name" value="HTH_31"/>
    <property type="match status" value="1"/>
</dbReference>
<dbReference type="Proteomes" id="UP000295444">
    <property type="component" value="Unassembled WGS sequence"/>
</dbReference>